<evidence type="ECO:0000313" key="2">
    <source>
        <dbReference type="EMBL" id="RDX97797.1"/>
    </source>
</evidence>
<dbReference type="OrthoDB" id="1935865at2759"/>
<feature type="domain" description="Retroviral polymerase SH3-like" evidence="1">
    <location>
        <begin position="117"/>
        <end position="183"/>
    </location>
</feature>
<name>A0A371H4V4_MUCPR</name>
<reference evidence="2" key="1">
    <citation type="submission" date="2018-05" db="EMBL/GenBank/DDBJ databases">
        <title>Draft genome of Mucuna pruriens seed.</title>
        <authorList>
            <person name="Nnadi N.E."/>
            <person name="Vos R."/>
            <person name="Hasami M.H."/>
            <person name="Devisetty U.K."/>
            <person name="Aguiy J.C."/>
        </authorList>
    </citation>
    <scope>NUCLEOTIDE SEQUENCE [LARGE SCALE GENOMIC DNA]</scope>
    <source>
        <strain evidence="2">JCA_2017</strain>
    </source>
</reference>
<dbReference type="InterPro" id="IPR039537">
    <property type="entry name" value="Retrotran_Ty1/copia-like"/>
</dbReference>
<dbReference type="STRING" id="157652.A0A371H4V4"/>
<dbReference type="PANTHER" id="PTHR42648">
    <property type="entry name" value="TRANSPOSASE, PUTATIVE-RELATED"/>
    <property type="match status" value="1"/>
</dbReference>
<dbReference type="Pfam" id="PF25597">
    <property type="entry name" value="SH3_retrovirus"/>
    <property type="match status" value="1"/>
</dbReference>
<dbReference type="Proteomes" id="UP000257109">
    <property type="component" value="Unassembled WGS sequence"/>
</dbReference>
<accession>A0A371H4V4</accession>
<keyword evidence="3" id="KW-1185">Reference proteome</keyword>
<sequence>MENGEELAYLGDSKPTPILGKGKVILKLTSSKTLALVYEPFIQINLVLVALLGKVEDELFNMFLTYKVEVQNKLNKKIKRIRSDRGGEYTLFNNFCERKDIIHEVTPPNSSKSNGGCLAQVMLLDPKKRKIRPKTSDCMFLGYVMHSVAYMFLILKSDLIDCNTIIETKNAEFFEDTFPLEPSSELVNGDLRRRKRRRKETSFGDDLYTYLVDDDPMSFLKASNALGSKLWEQVIRTRIKSIKKNNRWKLVDLPRGAKSIGCKWIFEKKLNLNPLTSIKLEHLHKL</sequence>
<dbReference type="AlphaFoldDB" id="A0A371H4V4"/>
<dbReference type="InterPro" id="IPR036397">
    <property type="entry name" value="RNaseH_sf"/>
</dbReference>
<evidence type="ECO:0000313" key="3">
    <source>
        <dbReference type="Proteomes" id="UP000257109"/>
    </source>
</evidence>
<dbReference type="PANTHER" id="PTHR42648:SF28">
    <property type="entry name" value="TRANSPOSON-ENCODED PROTEIN WITH RIBONUCLEASE H-LIKE AND RETROVIRUS ZINC FINGER-LIKE DOMAINS"/>
    <property type="match status" value="1"/>
</dbReference>
<comment type="caution">
    <text evidence="2">The sequence shown here is derived from an EMBL/GenBank/DDBJ whole genome shotgun (WGS) entry which is preliminary data.</text>
</comment>
<gene>
    <name evidence="2" type="ORF">CR513_19393</name>
</gene>
<dbReference type="SUPFAM" id="SSF53098">
    <property type="entry name" value="Ribonuclease H-like"/>
    <property type="match status" value="1"/>
</dbReference>
<dbReference type="Gene3D" id="3.30.420.10">
    <property type="entry name" value="Ribonuclease H-like superfamily/Ribonuclease H"/>
    <property type="match status" value="1"/>
</dbReference>
<dbReference type="InterPro" id="IPR012337">
    <property type="entry name" value="RNaseH-like_sf"/>
</dbReference>
<dbReference type="EMBL" id="QJKJ01003570">
    <property type="protein sequence ID" value="RDX97797.1"/>
    <property type="molecule type" value="Genomic_DNA"/>
</dbReference>
<organism evidence="2 3">
    <name type="scientific">Mucuna pruriens</name>
    <name type="common">Velvet bean</name>
    <name type="synonym">Dolichos pruriens</name>
    <dbReference type="NCBI Taxonomy" id="157652"/>
    <lineage>
        <taxon>Eukaryota</taxon>
        <taxon>Viridiplantae</taxon>
        <taxon>Streptophyta</taxon>
        <taxon>Embryophyta</taxon>
        <taxon>Tracheophyta</taxon>
        <taxon>Spermatophyta</taxon>
        <taxon>Magnoliopsida</taxon>
        <taxon>eudicotyledons</taxon>
        <taxon>Gunneridae</taxon>
        <taxon>Pentapetalae</taxon>
        <taxon>rosids</taxon>
        <taxon>fabids</taxon>
        <taxon>Fabales</taxon>
        <taxon>Fabaceae</taxon>
        <taxon>Papilionoideae</taxon>
        <taxon>50 kb inversion clade</taxon>
        <taxon>NPAAA clade</taxon>
        <taxon>indigoferoid/millettioid clade</taxon>
        <taxon>Phaseoleae</taxon>
        <taxon>Mucuna</taxon>
    </lineage>
</organism>
<evidence type="ECO:0000259" key="1">
    <source>
        <dbReference type="Pfam" id="PF25597"/>
    </source>
</evidence>
<protein>
    <recommendedName>
        <fullName evidence="1">Retroviral polymerase SH3-like domain-containing protein</fullName>
    </recommendedName>
</protein>
<dbReference type="InterPro" id="IPR057670">
    <property type="entry name" value="SH3_retrovirus"/>
</dbReference>
<proteinExistence type="predicted"/>
<dbReference type="GO" id="GO:0003676">
    <property type="term" value="F:nucleic acid binding"/>
    <property type="evidence" value="ECO:0007669"/>
    <property type="project" value="InterPro"/>
</dbReference>
<feature type="non-terminal residue" evidence="2">
    <location>
        <position position="1"/>
    </location>
</feature>